<protein>
    <submittedName>
        <fullName evidence="1">Uncharacterized protein</fullName>
    </submittedName>
</protein>
<reference evidence="1 2" key="1">
    <citation type="journal article" date="2018" name="Microbes Environ.">
        <title>Comparative Genomic Insights into Endofungal Lifestyles of Two Bacterial Endosymbionts, Mycoavidus cysteinexigens and Burkholderia rhizoxinica.</title>
        <authorList>
            <person name="Sharmin D."/>
            <person name="Guo Y."/>
            <person name="Nishizawa T."/>
            <person name="Ohshima S."/>
            <person name="Sato Y."/>
            <person name="Takashima Y."/>
            <person name="Narisawa K."/>
            <person name="Ohta H."/>
        </authorList>
    </citation>
    <scope>NUCLEOTIDE SEQUENCE [LARGE SCALE GENOMIC DNA]</scope>
    <source>
        <strain evidence="1 2">B1-EB</strain>
    </source>
</reference>
<accession>A0A2Z6ETQ1</accession>
<dbReference type="KEGG" id="mcys:MCB1EB_0620"/>
<organism evidence="1 2">
    <name type="scientific">Mycoavidus cysteinexigens</name>
    <dbReference type="NCBI Taxonomy" id="1553431"/>
    <lineage>
        <taxon>Bacteria</taxon>
        <taxon>Pseudomonadati</taxon>
        <taxon>Pseudomonadota</taxon>
        <taxon>Betaproteobacteria</taxon>
        <taxon>Burkholderiales</taxon>
        <taxon>Burkholderiaceae</taxon>
        <taxon>Mycoavidus</taxon>
    </lineage>
</organism>
<name>A0A2Z6ETQ1_9BURK</name>
<dbReference type="EMBL" id="AP018150">
    <property type="protein sequence ID" value="BBE08781.1"/>
    <property type="molecule type" value="Genomic_DNA"/>
</dbReference>
<proteinExistence type="predicted"/>
<keyword evidence="2" id="KW-1185">Reference proteome</keyword>
<dbReference type="Proteomes" id="UP000282597">
    <property type="component" value="Chromosome"/>
</dbReference>
<gene>
    <name evidence="1" type="ORF">MCB1EB_0620</name>
</gene>
<dbReference type="AlphaFoldDB" id="A0A2Z6ETQ1"/>
<sequence length="76" mass="8175">MPAMNLLNMSAVRLPISFAAKNAQFVSNFPQGPDELWMSVQKNIAIFAVLGTVTLAACGSKTDANEKNFGVAMRLD</sequence>
<evidence type="ECO:0000313" key="2">
    <source>
        <dbReference type="Proteomes" id="UP000282597"/>
    </source>
</evidence>
<evidence type="ECO:0000313" key="1">
    <source>
        <dbReference type="EMBL" id="BBE08781.1"/>
    </source>
</evidence>